<dbReference type="RefSeq" id="WP_036266120.1">
    <property type="nucleotide sequence ID" value="NZ_LMTZ01000024.1"/>
</dbReference>
<dbReference type="PROSITE" id="PS50893">
    <property type="entry name" value="ABC_TRANSPORTER_2"/>
    <property type="match status" value="2"/>
</dbReference>
<protein>
    <submittedName>
        <fullName evidence="10">ABC transporter ATP-binding protein</fullName>
    </submittedName>
</protein>
<dbReference type="PANTHER" id="PTHR43553">
    <property type="entry name" value="HEAVY METAL TRANSPORTER"/>
    <property type="match status" value="1"/>
</dbReference>
<dbReference type="Gene3D" id="3.40.50.300">
    <property type="entry name" value="P-loop containing nucleotide triphosphate hydrolases"/>
    <property type="match status" value="2"/>
</dbReference>
<gene>
    <name evidence="10" type="ORF">BC008_35285</name>
</gene>
<keyword evidence="4" id="KW-1003">Cell membrane</keyword>
<evidence type="ECO:0000259" key="9">
    <source>
        <dbReference type="PROSITE" id="PS50893"/>
    </source>
</evidence>
<dbReference type="PANTHER" id="PTHR43553:SF27">
    <property type="entry name" value="ENERGY-COUPLING FACTOR TRANSPORTER ATP-BINDING PROTEIN ECFA2"/>
    <property type="match status" value="1"/>
</dbReference>
<evidence type="ECO:0000256" key="1">
    <source>
        <dbReference type="ARBA" id="ARBA00004202"/>
    </source>
</evidence>
<dbReference type="InterPro" id="IPR003593">
    <property type="entry name" value="AAA+_ATPase"/>
</dbReference>
<keyword evidence="8" id="KW-0472">Membrane</keyword>
<dbReference type="GO" id="GO:0016887">
    <property type="term" value="F:ATP hydrolysis activity"/>
    <property type="evidence" value="ECO:0007669"/>
    <property type="project" value="InterPro"/>
</dbReference>
<evidence type="ECO:0000256" key="5">
    <source>
        <dbReference type="ARBA" id="ARBA00022741"/>
    </source>
</evidence>
<dbReference type="SUPFAM" id="SSF52540">
    <property type="entry name" value="P-loop containing nucleoside triphosphate hydrolases"/>
    <property type="match status" value="2"/>
</dbReference>
<dbReference type="GO" id="GO:0042626">
    <property type="term" value="F:ATPase-coupled transmembrane transporter activity"/>
    <property type="evidence" value="ECO:0007669"/>
    <property type="project" value="TreeGrafter"/>
</dbReference>
<name>A0A0V7ZYA4_9CYAN</name>
<keyword evidence="6 10" id="KW-0067">ATP-binding</keyword>
<keyword evidence="3" id="KW-0813">Transport</keyword>
<comment type="subcellular location">
    <subcellularLocation>
        <location evidence="1">Cell membrane</location>
        <topology evidence="1">Peripheral membrane protein</topology>
    </subcellularLocation>
</comment>
<dbReference type="SMART" id="SM00382">
    <property type="entry name" value="AAA"/>
    <property type="match status" value="2"/>
</dbReference>
<dbReference type="Proteomes" id="UP000053372">
    <property type="component" value="Unassembled WGS sequence"/>
</dbReference>
<comment type="similarity">
    <text evidence="2">Belongs to the ABC transporter superfamily.</text>
</comment>
<keyword evidence="11" id="KW-1185">Reference proteome</keyword>
<dbReference type="GO" id="GO:0043190">
    <property type="term" value="C:ATP-binding cassette (ABC) transporter complex"/>
    <property type="evidence" value="ECO:0007669"/>
    <property type="project" value="TreeGrafter"/>
</dbReference>
<dbReference type="InterPro" id="IPR017871">
    <property type="entry name" value="ABC_transporter-like_CS"/>
</dbReference>
<dbReference type="InterPro" id="IPR015856">
    <property type="entry name" value="ABC_transpr_CbiO/EcfA_su"/>
</dbReference>
<feature type="domain" description="ABC transporter" evidence="9">
    <location>
        <begin position="14"/>
        <end position="253"/>
    </location>
</feature>
<accession>A0A0V7ZYA4</accession>
<dbReference type="EMBL" id="LMTZ01000024">
    <property type="protein sequence ID" value="KST69390.1"/>
    <property type="molecule type" value="Genomic_DNA"/>
</dbReference>
<evidence type="ECO:0000256" key="8">
    <source>
        <dbReference type="ARBA" id="ARBA00023136"/>
    </source>
</evidence>
<keyword evidence="5" id="KW-0547">Nucleotide-binding</keyword>
<sequence length="479" mass="53071">MGNASKHSQLNPQLEVINLSFTHIGKSKPTIADINFEVYPGEVILIAGATGSGKSTLLNCIAGISPEHIGGKLNGQILYQGNEINQQSIRERSQNFCILLQNVETQIFTDRVWEELVFGLENWNIDTKEIPLLAETSLQEFGLDLQRNWHINQLSAGQKQRLLLGCMLATGQPVLLLDEPFAFLDTKGVELLTQILNSRRDRGQSVILIEHRFDVVKEICNRIFRFQDGKLSEWDIPGVADWEDENRLSSNQNYFRDRSYHVSTDLITHTSPVPNNLQQTSNAIVLQTQNLSWGGYPAYPNLQVNSGETVLLKGDNGCGKTTLLKLLSGLLKPATGKLEVLGRDVTKRSVVQIAKNVGFVLQNPNHQLFADSVQSEIFQPGVTPEVGSSLIEKLNLSLLIEQHPHSLSQGQKRRLALGAVLARQPQICLLDEIMVGQDPKSLALMLDVLKNFTGNGGTLIFTSHDPSVVDVLKARVIPL</sequence>
<feature type="domain" description="ABC transporter" evidence="9">
    <location>
        <begin position="286"/>
        <end position="479"/>
    </location>
</feature>
<evidence type="ECO:0000313" key="10">
    <source>
        <dbReference type="EMBL" id="KST69390.1"/>
    </source>
</evidence>
<evidence type="ECO:0000256" key="3">
    <source>
        <dbReference type="ARBA" id="ARBA00022448"/>
    </source>
</evidence>
<dbReference type="InterPro" id="IPR003439">
    <property type="entry name" value="ABC_transporter-like_ATP-bd"/>
</dbReference>
<dbReference type="OrthoDB" id="501320at2"/>
<evidence type="ECO:0000256" key="4">
    <source>
        <dbReference type="ARBA" id="ARBA00022475"/>
    </source>
</evidence>
<evidence type="ECO:0000313" key="11">
    <source>
        <dbReference type="Proteomes" id="UP000053372"/>
    </source>
</evidence>
<reference evidence="10 11" key="1">
    <citation type="journal article" date="2015" name="Genome Announc.">
        <title>Draft Genome of the Euendolithic (true boring) Cyanobacterium Mastigocoleus testarum strain BC008.</title>
        <authorList>
            <person name="Guida B.S."/>
            <person name="Garcia-Pichel F."/>
        </authorList>
    </citation>
    <scope>NUCLEOTIDE SEQUENCE [LARGE SCALE GENOMIC DNA]</scope>
    <source>
        <strain evidence="10 11">BC008</strain>
    </source>
</reference>
<dbReference type="AlphaFoldDB" id="A0A0V7ZYA4"/>
<dbReference type="GO" id="GO:0005524">
    <property type="term" value="F:ATP binding"/>
    <property type="evidence" value="ECO:0007669"/>
    <property type="project" value="UniProtKB-KW"/>
</dbReference>
<keyword evidence="7" id="KW-1278">Translocase</keyword>
<dbReference type="CDD" id="cd03225">
    <property type="entry name" value="ABC_cobalt_CbiO_domain1"/>
    <property type="match status" value="2"/>
</dbReference>
<evidence type="ECO:0000256" key="7">
    <source>
        <dbReference type="ARBA" id="ARBA00022967"/>
    </source>
</evidence>
<evidence type="ECO:0000256" key="6">
    <source>
        <dbReference type="ARBA" id="ARBA00022840"/>
    </source>
</evidence>
<dbReference type="PROSITE" id="PS00211">
    <property type="entry name" value="ABC_TRANSPORTER_1"/>
    <property type="match status" value="2"/>
</dbReference>
<proteinExistence type="inferred from homology"/>
<comment type="caution">
    <text evidence="10">The sequence shown here is derived from an EMBL/GenBank/DDBJ whole genome shotgun (WGS) entry which is preliminary data.</text>
</comment>
<organism evidence="10 11">
    <name type="scientific">Mastigocoleus testarum BC008</name>
    <dbReference type="NCBI Taxonomy" id="371196"/>
    <lineage>
        <taxon>Bacteria</taxon>
        <taxon>Bacillati</taxon>
        <taxon>Cyanobacteriota</taxon>
        <taxon>Cyanophyceae</taxon>
        <taxon>Nostocales</taxon>
        <taxon>Hapalosiphonaceae</taxon>
        <taxon>Mastigocoleus</taxon>
    </lineage>
</organism>
<dbReference type="Pfam" id="PF00005">
    <property type="entry name" value="ABC_tran"/>
    <property type="match status" value="2"/>
</dbReference>
<evidence type="ECO:0000256" key="2">
    <source>
        <dbReference type="ARBA" id="ARBA00005417"/>
    </source>
</evidence>
<dbReference type="InterPro" id="IPR050095">
    <property type="entry name" value="ECF_ABC_transporter_ATP-bd"/>
</dbReference>
<dbReference type="InterPro" id="IPR027417">
    <property type="entry name" value="P-loop_NTPase"/>
</dbReference>